<dbReference type="InterPro" id="IPR002035">
    <property type="entry name" value="VWF_A"/>
</dbReference>
<dbReference type="Gene3D" id="3.40.50.410">
    <property type="entry name" value="von Willebrand factor, type A domain"/>
    <property type="match status" value="1"/>
</dbReference>
<dbReference type="EMBL" id="CM035416">
    <property type="protein sequence ID" value="KAH7424591.1"/>
    <property type="molecule type" value="Genomic_DNA"/>
</dbReference>
<dbReference type="PANTHER" id="PTHR34706">
    <property type="entry name" value="SLR1338 PROTEIN"/>
    <property type="match status" value="1"/>
</dbReference>
<dbReference type="InterPro" id="IPR036465">
    <property type="entry name" value="vWFA_dom_sf"/>
</dbReference>
<dbReference type="PROSITE" id="PS50234">
    <property type="entry name" value="VWFA"/>
    <property type="match status" value="1"/>
</dbReference>
<dbReference type="OrthoDB" id="1938624at2759"/>
<feature type="region of interest" description="Disordered" evidence="1">
    <location>
        <begin position="41"/>
        <end position="65"/>
    </location>
</feature>
<evidence type="ECO:0000259" key="2">
    <source>
        <dbReference type="PROSITE" id="PS50234"/>
    </source>
</evidence>
<sequence length="353" mass="39129">MSEAATSFYFLKTEQRDLKCAGMGFLDKVKASAKPESQAVSSSSCVTPLERPHDSTSGVPNEETRVLSQPQSLKDMNILDKKLQKIIQAHKLQRFYGAAKYQTVLQKLSSISFPDIASQWNIGKELAYDLAPLALYDIVFFCDDSWSMKGEENGKRIDDLKFILSKVSAVATLFDDDGICVRFLNSNVTGDGIRNGRDVEKLISQLGFDGNTRLGTNFDAKVIQPLVLGQARSNVLMPKPVLAILITDGEPNNEKKDKIVEVIRKAKDDLERTPYGSGAFAVQIAQVGRDAKAQKFLESLDTDPVVGGMIDCTSYYEMEEEEFAKNGLIMTPDLWLLKLCIGAIDPEYDSKDE</sequence>
<dbReference type="Proteomes" id="UP000825935">
    <property type="component" value="Chromosome 11"/>
</dbReference>
<protein>
    <recommendedName>
        <fullName evidence="2">VWFA domain-containing protein</fullName>
    </recommendedName>
</protein>
<dbReference type="AlphaFoldDB" id="A0A8T2TMA6"/>
<dbReference type="PANTHER" id="PTHR34706:SF2">
    <property type="entry name" value="RFEF"/>
    <property type="match status" value="1"/>
</dbReference>
<evidence type="ECO:0000313" key="4">
    <source>
        <dbReference type="Proteomes" id="UP000825935"/>
    </source>
</evidence>
<reference evidence="3" key="1">
    <citation type="submission" date="2021-08" db="EMBL/GenBank/DDBJ databases">
        <title>WGS assembly of Ceratopteris richardii.</title>
        <authorList>
            <person name="Marchant D.B."/>
            <person name="Chen G."/>
            <person name="Jenkins J."/>
            <person name="Shu S."/>
            <person name="Leebens-Mack J."/>
            <person name="Grimwood J."/>
            <person name="Schmutz J."/>
            <person name="Soltis P."/>
            <person name="Soltis D."/>
            <person name="Chen Z.-H."/>
        </authorList>
    </citation>
    <scope>NUCLEOTIDE SEQUENCE</scope>
    <source>
        <strain evidence="3">Whitten #5841</strain>
        <tissue evidence="3">Leaf</tissue>
    </source>
</reference>
<organism evidence="3 4">
    <name type="scientific">Ceratopteris richardii</name>
    <name type="common">Triangle waterfern</name>
    <dbReference type="NCBI Taxonomy" id="49495"/>
    <lineage>
        <taxon>Eukaryota</taxon>
        <taxon>Viridiplantae</taxon>
        <taxon>Streptophyta</taxon>
        <taxon>Embryophyta</taxon>
        <taxon>Tracheophyta</taxon>
        <taxon>Polypodiopsida</taxon>
        <taxon>Polypodiidae</taxon>
        <taxon>Polypodiales</taxon>
        <taxon>Pteridineae</taxon>
        <taxon>Pteridaceae</taxon>
        <taxon>Parkerioideae</taxon>
        <taxon>Ceratopteris</taxon>
    </lineage>
</organism>
<feature type="domain" description="VWFA" evidence="2">
    <location>
        <begin position="137"/>
        <end position="334"/>
    </location>
</feature>
<comment type="caution">
    <text evidence="3">The sequence shown here is derived from an EMBL/GenBank/DDBJ whole genome shotgun (WGS) entry which is preliminary data.</text>
</comment>
<dbReference type="SUPFAM" id="SSF53300">
    <property type="entry name" value="vWA-like"/>
    <property type="match status" value="1"/>
</dbReference>
<keyword evidence="4" id="KW-1185">Reference proteome</keyword>
<evidence type="ECO:0000256" key="1">
    <source>
        <dbReference type="SAM" id="MobiDB-lite"/>
    </source>
</evidence>
<accession>A0A8T2TMA6</accession>
<gene>
    <name evidence="3" type="ORF">KP509_11G014600</name>
</gene>
<name>A0A8T2TMA6_CERRI</name>
<proteinExistence type="predicted"/>
<evidence type="ECO:0000313" key="3">
    <source>
        <dbReference type="EMBL" id="KAH7424591.1"/>
    </source>
</evidence>